<proteinExistence type="predicted"/>
<name>A0A9W4TUA9_9ASCO</name>
<comment type="caution">
    <text evidence="1">The sequence shown here is derived from an EMBL/GenBank/DDBJ whole genome shotgun (WGS) entry which is preliminary data.</text>
</comment>
<gene>
    <name evidence="1" type="ORF">CANVERA_P0285</name>
</gene>
<organism evidence="1 2">
    <name type="scientific">Candida verbasci</name>
    <dbReference type="NCBI Taxonomy" id="1227364"/>
    <lineage>
        <taxon>Eukaryota</taxon>
        <taxon>Fungi</taxon>
        <taxon>Dikarya</taxon>
        <taxon>Ascomycota</taxon>
        <taxon>Saccharomycotina</taxon>
        <taxon>Pichiomycetes</taxon>
        <taxon>Debaryomycetaceae</taxon>
        <taxon>Candida/Lodderomyces clade</taxon>
        <taxon>Candida</taxon>
    </lineage>
</organism>
<dbReference type="Proteomes" id="UP001152885">
    <property type="component" value="Unassembled WGS sequence"/>
</dbReference>
<keyword evidence="2" id="KW-1185">Reference proteome</keyword>
<evidence type="ECO:0000313" key="2">
    <source>
        <dbReference type="Proteomes" id="UP001152885"/>
    </source>
</evidence>
<dbReference type="AlphaFoldDB" id="A0A9W4TUA9"/>
<protein>
    <submittedName>
        <fullName evidence="1">Uncharacterized protein</fullName>
    </submittedName>
</protein>
<sequence>MLFSTESECIPFKGRLSAFATNKKNPFWKHPNKIIQFNRKLFYDLDLDPIQMEVNIQFLNELLEKKLWSFILELRHIYVFFNRSVNEDAFDATEQGITVAVSKLTSNIPRLPMFMSIKEQRFLYNNFSTIFKQNKILNKTNSNFKSVKFDFFYKLYMKIHLDVTYQINLSIRNKYFNGNLMMLGIFLLMNELFDVPNDNHNRQRTPLLKARYQGSK</sequence>
<dbReference type="EMBL" id="CANTUO010000001">
    <property type="protein sequence ID" value="CAI5755769.1"/>
    <property type="molecule type" value="Genomic_DNA"/>
</dbReference>
<evidence type="ECO:0000313" key="1">
    <source>
        <dbReference type="EMBL" id="CAI5755769.1"/>
    </source>
</evidence>
<reference evidence="1" key="1">
    <citation type="submission" date="2022-12" db="EMBL/GenBank/DDBJ databases">
        <authorList>
            <person name="Brejova B."/>
        </authorList>
    </citation>
    <scope>NUCLEOTIDE SEQUENCE</scope>
</reference>
<accession>A0A9W4TUA9</accession>